<dbReference type="Gene3D" id="1.10.287.130">
    <property type="match status" value="1"/>
</dbReference>
<dbReference type="InterPro" id="IPR003594">
    <property type="entry name" value="HATPase_dom"/>
</dbReference>
<keyword evidence="14 15" id="KW-0472">Membrane</keyword>
<dbReference type="InterPro" id="IPR036097">
    <property type="entry name" value="HisK_dim/P_sf"/>
</dbReference>
<keyword evidence="9" id="KW-0547">Nucleotide-binding</keyword>
<keyword evidence="8 15" id="KW-0812">Transmembrane</keyword>
<protein>
    <recommendedName>
        <fullName evidence="3">histidine kinase</fullName>
        <ecNumber evidence="3">2.7.13.3</ecNumber>
    </recommendedName>
</protein>
<dbReference type="Pfam" id="PF02518">
    <property type="entry name" value="HATPase_c"/>
    <property type="match status" value="1"/>
</dbReference>
<dbReference type="InterPro" id="IPR050980">
    <property type="entry name" value="2C_sensor_his_kinase"/>
</dbReference>
<dbReference type="InterPro" id="IPR003660">
    <property type="entry name" value="HAMP_dom"/>
</dbReference>
<gene>
    <name evidence="18" type="ORF">GCM10011342_14340</name>
</gene>
<dbReference type="InterPro" id="IPR005467">
    <property type="entry name" value="His_kinase_dom"/>
</dbReference>
<evidence type="ECO:0000256" key="15">
    <source>
        <dbReference type="SAM" id="Phobius"/>
    </source>
</evidence>
<evidence type="ECO:0000256" key="1">
    <source>
        <dbReference type="ARBA" id="ARBA00000085"/>
    </source>
</evidence>
<dbReference type="EMBL" id="BMGH01000001">
    <property type="protein sequence ID" value="GGD06630.1"/>
    <property type="molecule type" value="Genomic_DNA"/>
</dbReference>
<feature type="domain" description="Histidine kinase" evidence="16">
    <location>
        <begin position="241"/>
        <end position="437"/>
    </location>
</feature>
<evidence type="ECO:0000259" key="17">
    <source>
        <dbReference type="PROSITE" id="PS50885"/>
    </source>
</evidence>
<evidence type="ECO:0000313" key="18">
    <source>
        <dbReference type="EMBL" id="GGD06630.1"/>
    </source>
</evidence>
<comment type="caution">
    <text evidence="18">The sequence shown here is derived from an EMBL/GenBank/DDBJ whole genome shotgun (WGS) entry which is preliminary data.</text>
</comment>
<evidence type="ECO:0000256" key="11">
    <source>
        <dbReference type="ARBA" id="ARBA00022840"/>
    </source>
</evidence>
<dbReference type="InterPro" id="IPR004358">
    <property type="entry name" value="Sig_transdc_His_kin-like_C"/>
</dbReference>
<feature type="transmembrane region" description="Helical" evidence="15">
    <location>
        <begin position="12"/>
        <end position="36"/>
    </location>
</feature>
<dbReference type="Gene3D" id="3.30.565.10">
    <property type="entry name" value="Histidine kinase-like ATPase, C-terminal domain"/>
    <property type="match status" value="1"/>
</dbReference>
<evidence type="ECO:0000313" key="19">
    <source>
        <dbReference type="Proteomes" id="UP000613582"/>
    </source>
</evidence>
<dbReference type="PRINTS" id="PR00344">
    <property type="entry name" value="BCTRLSENSOR"/>
</dbReference>
<dbReference type="InterPro" id="IPR003661">
    <property type="entry name" value="HisK_dim/P_dom"/>
</dbReference>
<dbReference type="GO" id="GO:0005886">
    <property type="term" value="C:plasma membrane"/>
    <property type="evidence" value="ECO:0007669"/>
    <property type="project" value="UniProtKB-SubCell"/>
</dbReference>
<evidence type="ECO:0000256" key="7">
    <source>
        <dbReference type="ARBA" id="ARBA00022679"/>
    </source>
</evidence>
<comment type="catalytic activity">
    <reaction evidence="1">
        <text>ATP + protein L-histidine = ADP + protein N-phospho-L-histidine.</text>
        <dbReference type="EC" id="2.7.13.3"/>
    </reaction>
</comment>
<dbReference type="PANTHER" id="PTHR44936:SF5">
    <property type="entry name" value="SENSOR HISTIDINE KINASE ENVZ"/>
    <property type="match status" value="1"/>
</dbReference>
<dbReference type="Proteomes" id="UP000613582">
    <property type="component" value="Unassembled WGS sequence"/>
</dbReference>
<feature type="transmembrane region" description="Helical" evidence="15">
    <location>
        <begin position="161"/>
        <end position="180"/>
    </location>
</feature>
<organism evidence="18 19">
    <name type="scientific">Aquisalinus flavus</name>
    <dbReference type="NCBI Taxonomy" id="1526572"/>
    <lineage>
        <taxon>Bacteria</taxon>
        <taxon>Pseudomonadati</taxon>
        <taxon>Pseudomonadota</taxon>
        <taxon>Alphaproteobacteria</taxon>
        <taxon>Parvularculales</taxon>
        <taxon>Parvularculaceae</taxon>
        <taxon>Aquisalinus</taxon>
    </lineage>
</organism>
<keyword evidence="11" id="KW-0067">ATP-binding</keyword>
<keyword evidence="6" id="KW-0597">Phosphoprotein</keyword>
<comment type="subcellular location">
    <subcellularLocation>
        <location evidence="2">Cell inner membrane</location>
        <topology evidence="2">Multi-pass membrane protein</topology>
    </subcellularLocation>
</comment>
<dbReference type="GO" id="GO:0005524">
    <property type="term" value="F:ATP binding"/>
    <property type="evidence" value="ECO:0007669"/>
    <property type="project" value="UniProtKB-KW"/>
</dbReference>
<name>A0A8J2V2Z2_9PROT</name>
<evidence type="ECO:0000256" key="3">
    <source>
        <dbReference type="ARBA" id="ARBA00012438"/>
    </source>
</evidence>
<evidence type="ECO:0000256" key="5">
    <source>
        <dbReference type="ARBA" id="ARBA00022519"/>
    </source>
</evidence>
<dbReference type="RefSeq" id="WP_188159077.1">
    <property type="nucleotide sequence ID" value="NZ_BMGH01000001.1"/>
</dbReference>
<evidence type="ECO:0000256" key="13">
    <source>
        <dbReference type="ARBA" id="ARBA00023012"/>
    </source>
</evidence>
<feature type="domain" description="HAMP" evidence="17">
    <location>
        <begin position="181"/>
        <end position="233"/>
    </location>
</feature>
<reference evidence="18" key="2">
    <citation type="submission" date="2020-09" db="EMBL/GenBank/DDBJ databases">
        <authorList>
            <person name="Sun Q."/>
            <person name="Zhou Y."/>
        </authorList>
    </citation>
    <scope>NUCLEOTIDE SEQUENCE</scope>
    <source>
        <strain evidence="18">CGMCC 1.12921</strain>
    </source>
</reference>
<keyword evidence="13" id="KW-0902">Two-component regulatory system</keyword>
<dbReference type="EC" id="2.7.13.3" evidence="3"/>
<evidence type="ECO:0000259" key="16">
    <source>
        <dbReference type="PROSITE" id="PS50109"/>
    </source>
</evidence>
<dbReference type="SMART" id="SM00388">
    <property type="entry name" value="HisKA"/>
    <property type="match status" value="1"/>
</dbReference>
<accession>A0A8J2V2Z2</accession>
<dbReference type="SUPFAM" id="SSF55874">
    <property type="entry name" value="ATPase domain of HSP90 chaperone/DNA topoisomerase II/histidine kinase"/>
    <property type="match status" value="1"/>
</dbReference>
<dbReference type="GO" id="GO:0000155">
    <property type="term" value="F:phosphorelay sensor kinase activity"/>
    <property type="evidence" value="ECO:0007669"/>
    <property type="project" value="InterPro"/>
</dbReference>
<dbReference type="SMART" id="SM00387">
    <property type="entry name" value="HATPase_c"/>
    <property type="match status" value="1"/>
</dbReference>
<evidence type="ECO:0000256" key="14">
    <source>
        <dbReference type="ARBA" id="ARBA00023136"/>
    </source>
</evidence>
<evidence type="ECO:0000256" key="8">
    <source>
        <dbReference type="ARBA" id="ARBA00022692"/>
    </source>
</evidence>
<dbReference type="SUPFAM" id="SSF47384">
    <property type="entry name" value="Homodimeric domain of signal transducing histidine kinase"/>
    <property type="match status" value="1"/>
</dbReference>
<sequence>MSLLRRIAPKSLFARTLLIVALPLFVTQSVVTYIFFNRHWEEVTGNLSANVAGNIALVTELYLQAEDDAAREEVMRLSREDLDMAVRFQTFGQIPENDKVSLFSVLDSTLERQLEDSLRHPFWYNTAGYWAYVEIRVQLDDGYLVFLPLRERVFVTNGQFFILWLIAATLLLGYVSIVFMRNQVRSITRLAAAAEAFGLGRDMPEFKPSGAREVRAAGNAFIAMRQRIKRHLNQRTTMLAGVSHDLRTPLTRLKLALAMQPETDDVRDMKNDVDEMETMLEGYLSFARSQNAEEPVLFDLTELVNEVVDDSARTGKRLQTDLQRGLQIDARRNSMKRAISNLVSNAFKHGRIVCLTTRRADGNIEIIIDDDGPGIDPAEYAEAFKPFSRLDNARNQNTPGIGLGLTVVRDVARAHGGDIVLDRSPQDGLRAMLRIPG</sequence>
<dbReference type="CDD" id="cd00075">
    <property type="entry name" value="HATPase"/>
    <property type="match status" value="1"/>
</dbReference>
<dbReference type="AlphaFoldDB" id="A0A8J2V2Z2"/>
<dbReference type="PROSITE" id="PS50109">
    <property type="entry name" value="HIS_KIN"/>
    <property type="match status" value="1"/>
</dbReference>
<keyword evidence="10 18" id="KW-0418">Kinase</keyword>
<evidence type="ECO:0000256" key="10">
    <source>
        <dbReference type="ARBA" id="ARBA00022777"/>
    </source>
</evidence>
<dbReference type="PROSITE" id="PS50885">
    <property type="entry name" value="HAMP"/>
    <property type="match status" value="1"/>
</dbReference>
<keyword evidence="7" id="KW-0808">Transferase</keyword>
<keyword evidence="5" id="KW-0997">Cell inner membrane</keyword>
<keyword evidence="19" id="KW-1185">Reference proteome</keyword>
<keyword evidence="12 15" id="KW-1133">Transmembrane helix</keyword>
<evidence type="ECO:0000256" key="12">
    <source>
        <dbReference type="ARBA" id="ARBA00022989"/>
    </source>
</evidence>
<evidence type="ECO:0000256" key="9">
    <source>
        <dbReference type="ARBA" id="ARBA00022741"/>
    </source>
</evidence>
<reference evidence="18" key="1">
    <citation type="journal article" date="2014" name="Int. J. Syst. Evol. Microbiol.">
        <title>Complete genome sequence of Corynebacterium casei LMG S-19264T (=DSM 44701T), isolated from a smear-ripened cheese.</title>
        <authorList>
            <consortium name="US DOE Joint Genome Institute (JGI-PGF)"/>
            <person name="Walter F."/>
            <person name="Albersmeier A."/>
            <person name="Kalinowski J."/>
            <person name="Ruckert C."/>
        </authorList>
    </citation>
    <scope>NUCLEOTIDE SEQUENCE</scope>
    <source>
        <strain evidence="18">CGMCC 1.12921</strain>
    </source>
</reference>
<dbReference type="InterPro" id="IPR036890">
    <property type="entry name" value="HATPase_C_sf"/>
</dbReference>
<evidence type="ECO:0000256" key="6">
    <source>
        <dbReference type="ARBA" id="ARBA00022553"/>
    </source>
</evidence>
<keyword evidence="4" id="KW-1003">Cell membrane</keyword>
<dbReference type="CDD" id="cd00082">
    <property type="entry name" value="HisKA"/>
    <property type="match status" value="1"/>
</dbReference>
<dbReference type="PANTHER" id="PTHR44936">
    <property type="entry name" value="SENSOR PROTEIN CREC"/>
    <property type="match status" value="1"/>
</dbReference>
<evidence type="ECO:0000256" key="4">
    <source>
        <dbReference type="ARBA" id="ARBA00022475"/>
    </source>
</evidence>
<proteinExistence type="predicted"/>
<dbReference type="Pfam" id="PF00512">
    <property type="entry name" value="HisKA"/>
    <property type="match status" value="1"/>
</dbReference>
<evidence type="ECO:0000256" key="2">
    <source>
        <dbReference type="ARBA" id="ARBA00004429"/>
    </source>
</evidence>